<dbReference type="GO" id="GO:0016788">
    <property type="term" value="F:hydrolase activity, acting on ester bonds"/>
    <property type="evidence" value="ECO:0007669"/>
    <property type="project" value="InterPro"/>
</dbReference>
<reference evidence="6" key="1">
    <citation type="submission" date="2017-07" db="EMBL/GenBank/DDBJ databases">
        <title>Taro Niue Genome Assembly and Annotation.</title>
        <authorList>
            <person name="Atibalentja N."/>
            <person name="Keating K."/>
            <person name="Fields C.J."/>
        </authorList>
    </citation>
    <scope>NUCLEOTIDE SEQUENCE</scope>
    <source>
        <strain evidence="6">Niue_2</strain>
        <tissue evidence="6">Leaf</tissue>
    </source>
</reference>
<dbReference type="PANTHER" id="PTHR22835:SF557">
    <property type="entry name" value="LIPASE_HYDROLASE FAMILY PROTEIN, PUTATIVE, EXPRESSED-RELATED"/>
    <property type="match status" value="1"/>
</dbReference>
<gene>
    <name evidence="6" type="ORF">Taro_023809</name>
</gene>
<dbReference type="InterPro" id="IPR036514">
    <property type="entry name" value="SGNH_hydro_sf"/>
</dbReference>
<evidence type="ECO:0000256" key="2">
    <source>
        <dbReference type="ARBA" id="ARBA00022729"/>
    </source>
</evidence>
<evidence type="ECO:0000256" key="5">
    <source>
        <dbReference type="SAM" id="SignalP"/>
    </source>
</evidence>
<dbReference type="Gene3D" id="3.40.50.1110">
    <property type="entry name" value="SGNH hydrolase"/>
    <property type="match status" value="1"/>
</dbReference>
<evidence type="ECO:0000313" key="7">
    <source>
        <dbReference type="Proteomes" id="UP000652761"/>
    </source>
</evidence>
<evidence type="ECO:0000256" key="1">
    <source>
        <dbReference type="ARBA" id="ARBA00008668"/>
    </source>
</evidence>
<dbReference type="EMBL" id="NMUH01001314">
    <property type="protein sequence ID" value="MQL91200.1"/>
    <property type="molecule type" value="Genomic_DNA"/>
</dbReference>
<evidence type="ECO:0000256" key="4">
    <source>
        <dbReference type="ARBA" id="ARBA00023180"/>
    </source>
</evidence>
<dbReference type="SUPFAM" id="SSF52266">
    <property type="entry name" value="SGNH hydrolase"/>
    <property type="match status" value="1"/>
</dbReference>
<dbReference type="Pfam" id="PF00657">
    <property type="entry name" value="Lipase_GDSL"/>
    <property type="match status" value="1"/>
</dbReference>
<comment type="similarity">
    <text evidence="1">Belongs to the 'GDSL' lipolytic enzyme family.</text>
</comment>
<feature type="signal peptide" evidence="5">
    <location>
        <begin position="1"/>
        <end position="25"/>
    </location>
</feature>
<dbReference type="AlphaFoldDB" id="A0A843VBV7"/>
<protein>
    <recommendedName>
        <fullName evidence="8">GDSL esterase/lipase</fullName>
    </recommendedName>
</protein>
<keyword evidence="2 5" id="KW-0732">Signal</keyword>
<dbReference type="PANTHER" id="PTHR22835">
    <property type="entry name" value="ZINC FINGER FYVE DOMAIN CONTAINING PROTEIN"/>
    <property type="match status" value="1"/>
</dbReference>
<dbReference type="CDD" id="cd01837">
    <property type="entry name" value="SGNH_plant_lipase_like"/>
    <property type="match status" value="1"/>
</dbReference>
<name>A0A843VBV7_COLES</name>
<dbReference type="OrthoDB" id="1600564at2759"/>
<evidence type="ECO:0000313" key="6">
    <source>
        <dbReference type="EMBL" id="MQL91200.1"/>
    </source>
</evidence>
<keyword evidence="7" id="KW-1185">Reference proteome</keyword>
<accession>A0A843VBV7</accession>
<organism evidence="6 7">
    <name type="scientific">Colocasia esculenta</name>
    <name type="common">Wild taro</name>
    <name type="synonym">Arum esculentum</name>
    <dbReference type="NCBI Taxonomy" id="4460"/>
    <lineage>
        <taxon>Eukaryota</taxon>
        <taxon>Viridiplantae</taxon>
        <taxon>Streptophyta</taxon>
        <taxon>Embryophyta</taxon>
        <taxon>Tracheophyta</taxon>
        <taxon>Spermatophyta</taxon>
        <taxon>Magnoliopsida</taxon>
        <taxon>Liliopsida</taxon>
        <taxon>Araceae</taxon>
        <taxon>Aroideae</taxon>
        <taxon>Colocasieae</taxon>
        <taxon>Colocasia</taxon>
    </lineage>
</organism>
<comment type="caution">
    <text evidence="6">The sequence shown here is derived from an EMBL/GenBank/DDBJ whole genome shotgun (WGS) entry which is preliminary data.</text>
</comment>
<dbReference type="InterPro" id="IPR001087">
    <property type="entry name" value="GDSL"/>
</dbReference>
<dbReference type="Proteomes" id="UP000652761">
    <property type="component" value="Unassembled WGS sequence"/>
</dbReference>
<keyword evidence="3" id="KW-0378">Hydrolase</keyword>
<evidence type="ECO:0000256" key="3">
    <source>
        <dbReference type="ARBA" id="ARBA00022801"/>
    </source>
</evidence>
<sequence length="398" mass="42395">MSALPSRFTFFYLLASSLFLASTTGAIAAAAPGAAASHVFSKIYAFGDSFTDTGNTNDSTGPFAFVHASDPPYGATFFRRPTNRYSDGRLVVDFLAAALALPFLPPYLDPAGADFSNGANFAVAGATAIDYGFFVRNNVSLDVTPQSLATQLGWFERHLQKEAAAAARGCRGGRGASSAGCGGVNLADALFWVGEIGVNDFAYTVGSVLSPDYVGDLAVDNVARFLEALLQRGAKYMVVQGQPLAGCLPLTMSLVAADDRDDLGCSAVVNRRSAAYNALLQERLRDLRRRHPGAVISYADYAAAHRAVMRNPAAYGFSEPFRACCGSGGGPLNFDVFATCGSPAASRACGQPGRFVNWDGVHLTEAMYRVLADMFFRRGYTRPPFAALLDSRRRSRRG</sequence>
<keyword evidence="4" id="KW-0325">Glycoprotein</keyword>
<evidence type="ECO:0008006" key="8">
    <source>
        <dbReference type="Google" id="ProtNLM"/>
    </source>
</evidence>
<dbReference type="InterPro" id="IPR035669">
    <property type="entry name" value="SGNH_plant_lipase-like"/>
</dbReference>
<feature type="chain" id="PRO_5032866757" description="GDSL esterase/lipase" evidence="5">
    <location>
        <begin position="26"/>
        <end position="398"/>
    </location>
</feature>
<proteinExistence type="inferred from homology"/>